<evidence type="ECO:0000259" key="8">
    <source>
        <dbReference type="Pfam" id="PF26577"/>
    </source>
</evidence>
<feature type="domain" description="TSEN34 N-terminal" evidence="8">
    <location>
        <begin position="12"/>
        <end position="80"/>
    </location>
</feature>
<keyword evidence="10" id="KW-1185">Reference proteome</keyword>
<dbReference type="PANTHER" id="PTHR13070:SF0">
    <property type="entry name" value="TRNA-SPLICING ENDONUCLEASE SUBUNIT SEN34"/>
    <property type="match status" value="1"/>
</dbReference>
<dbReference type="Proteomes" id="UP000186303">
    <property type="component" value="Chromosome 1"/>
</dbReference>
<proteinExistence type="inferred from homology"/>
<dbReference type="AlphaFoldDB" id="A0A1M8A1P3"/>
<evidence type="ECO:0000313" key="10">
    <source>
        <dbReference type="Proteomes" id="UP000186303"/>
    </source>
</evidence>
<dbReference type="CDD" id="cd22363">
    <property type="entry name" value="tRNA-intron_lyase_C"/>
    <property type="match status" value="1"/>
</dbReference>
<evidence type="ECO:0000256" key="1">
    <source>
        <dbReference type="ARBA" id="ARBA00008078"/>
    </source>
</evidence>
<feature type="region of interest" description="Disordered" evidence="6">
    <location>
        <begin position="125"/>
        <end position="176"/>
    </location>
</feature>
<feature type="compositionally biased region" description="Low complexity" evidence="6">
    <location>
        <begin position="143"/>
        <end position="153"/>
    </location>
</feature>
<accession>A0A1M8A1P3</accession>
<dbReference type="OMA" id="RTFSLEW"/>
<evidence type="ECO:0000256" key="5">
    <source>
        <dbReference type="PIRSR" id="PIRSR017250-50"/>
    </source>
</evidence>
<dbReference type="Pfam" id="PF01974">
    <property type="entry name" value="tRNA_int_endo"/>
    <property type="match status" value="1"/>
</dbReference>
<dbReference type="GO" id="GO:0000379">
    <property type="term" value="P:tRNA-type intron splice site recognition and cleavage"/>
    <property type="evidence" value="ECO:0007669"/>
    <property type="project" value="UniProtKB-UniRule"/>
</dbReference>
<evidence type="ECO:0000256" key="2">
    <source>
        <dbReference type="ARBA" id="ARBA00022694"/>
    </source>
</evidence>
<dbReference type="Gene3D" id="3.40.1350.10">
    <property type="match status" value="1"/>
</dbReference>
<comment type="similarity">
    <text evidence="1 4">Belongs to the tRNA-intron endonuclease family.</text>
</comment>
<dbReference type="InterPro" id="IPR036167">
    <property type="entry name" value="tRNA_intron_Endo_cat-like_sf"/>
</dbReference>
<dbReference type="InterPro" id="IPR006677">
    <property type="entry name" value="tRNA_intron_Endonuc_cat-like"/>
</dbReference>
<dbReference type="InterPro" id="IPR059049">
    <property type="entry name" value="TSEN34_N"/>
</dbReference>
<feature type="active site" evidence="5">
    <location>
        <position position="259"/>
    </location>
</feature>
<dbReference type="VEuPathDB" id="FungiDB:MSYG_0734"/>
<comment type="function">
    <text evidence="4">Constitutes one of the two catalytic subunit of the tRNA-splicing endonuclease complex, a complex responsible for identification and cleavage of the splice sites in pre-tRNA. It cleaves pre-tRNA at the 5'- and 3'-splice sites to release the intron. The products are an intron and two tRNA half-molecules bearing 2',3'-cyclic phosphate and 5'-OH termini. There are no conserved sequences at the splice sites, but the intron is invariably located at the same site in the gene, placing the splice sites an invariant distance from the constant structural features of the tRNA body.</text>
</comment>
<keyword evidence="9" id="KW-0378">Hydrolase</keyword>
<keyword evidence="2 4" id="KW-0819">tRNA processing</keyword>
<evidence type="ECO:0000256" key="6">
    <source>
        <dbReference type="SAM" id="MobiDB-lite"/>
    </source>
</evidence>
<gene>
    <name evidence="9" type="ORF">MSYG_0734</name>
</gene>
<keyword evidence="9" id="KW-0255">Endonuclease</keyword>
<dbReference type="EC" id="4.6.1.16" evidence="4"/>
<dbReference type="InterPro" id="IPR011856">
    <property type="entry name" value="tRNA_endonuc-like_dom_sf"/>
</dbReference>
<reference evidence="10" key="1">
    <citation type="journal article" date="2017" name="Nucleic Acids Res.">
        <title>Proteogenomics produces comprehensive and highly accurate protein-coding gene annotation in a complete genome assembly of Malassezia sympodialis.</title>
        <authorList>
            <person name="Zhu Y."/>
            <person name="Engstroem P.G."/>
            <person name="Tellgren-Roth C."/>
            <person name="Baudo C.D."/>
            <person name="Kennell J.C."/>
            <person name="Sun S."/>
            <person name="Billmyre R.B."/>
            <person name="Schroeder M.S."/>
            <person name="Andersson A."/>
            <person name="Holm T."/>
            <person name="Sigurgeirsson B."/>
            <person name="Wu G."/>
            <person name="Sankaranarayanan S.R."/>
            <person name="Siddharthan R."/>
            <person name="Sanyal K."/>
            <person name="Lundeberg J."/>
            <person name="Nystedt B."/>
            <person name="Boekhout T."/>
            <person name="Dawson T.L. Jr."/>
            <person name="Heitman J."/>
            <person name="Scheynius A."/>
            <person name="Lehtioe J."/>
        </authorList>
    </citation>
    <scope>NUCLEOTIDE SEQUENCE [LARGE SCALE GENOMIC DNA]</scope>
    <source>
        <strain evidence="10">ATCC 42132</strain>
    </source>
</reference>
<dbReference type="GO" id="GO:0000213">
    <property type="term" value="F:tRNA-intron lyase activity"/>
    <property type="evidence" value="ECO:0007669"/>
    <property type="project" value="UniProtKB-UniRule"/>
</dbReference>
<sequence length="347" mass="38488">MDALRAAYPGRIPLHLSNGVAYLWEPEDLKQARTQHNLCGLLSGTLPLIPQQNVFLGLPLRLLPEEVAYLLRHDAALLINEAEAYVAPTEQERAEFWEREEQKIHQQKMRTLAQQKEQREKIEAQLRARDGNGALERRKARQAAKASSAASDAGTESAQSAPISASQNEDLDRMPYVHDTPGTSAHIPGYRPCTAAMQESMPGARINTYTTLQDAYAAGVWTYPSTLTERARCAVFEDLHSKGYFLSTGLRFGGDFVVYPGDPLRYHSHYTAAVLETPQTPMPAYHIVAAGRLGTAVKKSHLLCQANTSVTDDEEARVRRQQGADDDVNTPWGQVIYWSLAWAGFGT</sequence>
<dbReference type="EMBL" id="LT671821">
    <property type="protein sequence ID" value="SHO76396.1"/>
    <property type="molecule type" value="Genomic_DNA"/>
</dbReference>
<evidence type="ECO:0000256" key="3">
    <source>
        <dbReference type="ARBA" id="ARBA00023239"/>
    </source>
</evidence>
<dbReference type="PANTHER" id="PTHR13070">
    <property type="entry name" value="TRNA-SPLICING ENDONUCLEASE SUBUNIT SEN34-RELATED"/>
    <property type="match status" value="1"/>
</dbReference>
<dbReference type="SUPFAM" id="SSF53032">
    <property type="entry name" value="tRNA-intron endonuclease catalytic domain-like"/>
    <property type="match status" value="1"/>
</dbReference>
<dbReference type="Pfam" id="PF26577">
    <property type="entry name" value="TSEN34_N"/>
    <property type="match status" value="1"/>
</dbReference>
<keyword evidence="3 4" id="KW-0456">Lyase</keyword>
<feature type="compositionally biased region" description="Polar residues" evidence="6">
    <location>
        <begin position="154"/>
        <end position="168"/>
    </location>
</feature>
<dbReference type="STRING" id="1230383.A0A1M8A1P3"/>
<protein>
    <recommendedName>
        <fullName evidence="4">tRNA-splicing endonuclease subunit Sen34</fullName>
        <ecNumber evidence="4">4.6.1.16</ecNumber>
    </recommendedName>
</protein>
<evidence type="ECO:0000313" key="9">
    <source>
        <dbReference type="EMBL" id="SHO76396.1"/>
    </source>
</evidence>
<name>A0A1M8A1P3_MALS4</name>
<dbReference type="InterPro" id="IPR016690">
    <property type="entry name" value="TSEN34"/>
</dbReference>
<feature type="domain" description="tRNA intron endonuclease catalytic" evidence="7">
    <location>
        <begin position="232"/>
        <end position="305"/>
    </location>
</feature>
<dbReference type="GO" id="GO:0000214">
    <property type="term" value="C:tRNA-intron endonuclease complex"/>
    <property type="evidence" value="ECO:0007669"/>
    <property type="project" value="UniProtKB-UniRule"/>
</dbReference>
<feature type="active site" evidence="5">
    <location>
        <position position="299"/>
    </location>
</feature>
<feature type="active site" evidence="5">
    <location>
        <position position="267"/>
    </location>
</feature>
<evidence type="ECO:0000259" key="7">
    <source>
        <dbReference type="Pfam" id="PF01974"/>
    </source>
</evidence>
<dbReference type="GO" id="GO:0003676">
    <property type="term" value="F:nucleic acid binding"/>
    <property type="evidence" value="ECO:0007669"/>
    <property type="project" value="InterPro"/>
</dbReference>
<organism evidence="9 10">
    <name type="scientific">Malassezia sympodialis (strain ATCC 42132)</name>
    <name type="common">Atopic eczema-associated yeast</name>
    <dbReference type="NCBI Taxonomy" id="1230383"/>
    <lineage>
        <taxon>Eukaryota</taxon>
        <taxon>Fungi</taxon>
        <taxon>Dikarya</taxon>
        <taxon>Basidiomycota</taxon>
        <taxon>Ustilaginomycotina</taxon>
        <taxon>Malasseziomycetes</taxon>
        <taxon>Malasseziales</taxon>
        <taxon>Malasseziaceae</taxon>
        <taxon>Malassezia</taxon>
    </lineage>
</organism>
<evidence type="ECO:0000256" key="4">
    <source>
        <dbReference type="PIRNR" id="PIRNR017250"/>
    </source>
</evidence>
<dbReference type="PIRSF" id="PIRSF017250">
    <property type="entry name" value="tRNA_splic_SEN34"/>
    <property type="match status" value="1"/>
</dbReference>
<keyword evidence="9" id="KW-0540">Nuclease</keyword>
<dbReference type="OrthoDB" id="48041at2759"/>